<proteinExistence type="inferred from homology"/>
<organism evidence="17 18">
    <name type="scientific">Elaeis guineensis var. tenera</name>
    <name type="common">Oil palm</name>
    <dbReference type="NCBI Taxonomy" id="51953"/>
    <lineage>
        <taxon>Eukaryota</taxon>
        <taxon>Viridiplantae</taxon>
        <taxon>Streptophyta</taxon>
        <taxon>Embryophyta</taxon>
        <taxon>Tracheophyta</taxon>
        <taxon>Spermatophyta</taxon>
        <taxon>Magnoliopsida</taxon>
        <taxon>Liliopsida</taxon>
        <taxon>Arecaceae</taxon>
        <taxon>Arecoideae</taxon>
        <taxon>Cocoseae</taxon>
        <taxon>Elaeidinae</taxon>
        <taxon>Elaeis</taxon>
    </lineage>
</organism>
<evidence type="ECO:0000256" key="11">
    <source>
        <dbReference type="ARBA" id="ARBA00057651"/>
    </source>
</evidence>
<dbReference type="Pfam" id="PF00295">
    <property type="entry name" value="Glyco_hydro_28"/>
    <property type="match status" value="1"/>
</dbReference>
<dbReference type="InterPro" id="IPR006626">
    <property type="entry name" value="PbH1"/>
</dbReference>
<evidence type="ECO:0000256" key="14">
    <source>
        <dbReference type="PROSITE-ProRule" id="PRU10052"/>
    </source>
</evidence>
<protein>
    <recommendedName>
        <fullName evidence="12">Exopolygalacturonase</fullName>
        <ecNumber evidence="8">3.2.1.67</ecNumber>
    </recommendedName>
    <alternativeName>
        <fullName evidence="9">Galacturan 1,4-alpha-galacturonidase</fullName>
    </alternativeName>
    <alternativeName>
        <fullName evidence="13">Pectinase</fullName>
    </alternativeName>
</protein>
<keyword evidence="4" id="KW-0964">Secreted</keyword>
<evidence type="ECO:0000256" key="3">
    <source>
        <dbReference type="ARBA" id="ARBA00022512"/>
    </source>
</evidence>
<reference evidence="18" key="1">
    <citation type="submission" date="2025-08" db="UniProtKB">
        <authorList>
            <consortium name="RefSeq"/>
        </authorList>
    </citation>
    <scope>IDENTIFICATION</scope>
</reference>
<dbReference type="InterPro" id="IPR011050">
    <property type="entry name" value="Pectin_lyase_fold/virulence"/>
</dbReference>
<dbReference type="GO" id="GO:0047911">
    <property type="term" value="F:galacturan 1,4-alpha-galacturonidase activity"/>
    <property type="evidence" value="ECO:0007669"/>
    <property type="project" value="UniProtKB-EC"/>
</dbReference>
<keyword evidence="7" id="KW-0961">Cell wall biogenesis/degradation</keyword>
<gene>
    <name evidence="18" type="primary">LOC105049847</name>
</gene>
<evidence type="ECO:0000256" key="5">
    <source>
        <dbReference type="ARBA" id="ARBA00022801"/>
    </source>
</evidence>
<dbReference type="SMART" id="SM00710">
    <property type="entry name" value="PbH1"/>
    <property type="match status" value="5"/>
</dbReference>
<dbReference type="FunFam" id="2.160.20.10:FF:000004">
    <property type="entry name" value="Pectin lyase-like superfamily protein"/>
    <property type="match status" value="1"/>
</dbReference>
<name>A0A6I9RK66_ELAGV</name>
<keyword evidence="5 15" id="KW-0378">Hydrolase</keyword>
<dbReference type="GO" id="GO:0004650">
    <property type="term" value="F:polygalacturonase activity"/>
    <property type="evidence" value="ECO:0007669"/>
    <property type="project" value="InterPro"/>
</dbReference>
<keyword evidence="17" id="KW-1185">Reference proteome</keyword>
<evidence type="ECO:0000256" key="1">
    <source>
        <dbReference type="ARBA" id="ARBA00004191"/>
    </source>
</evidence>
<dbReference type="Gene3D" id="2.160.20.10">
    <property type="entry name" value="Single-stranded right-handed beta-helix, Pectin lyase-like"/>
    <property type="match status" value="1"/>
</dbReference>
<comment type="similarity">
    <text evidence="2 15">Belongs to the glycosyl hydrolase 28 family.</text>
</comment>
<keyword evidence="3" id="KW-0134">Cell wall</keyword>
<feature type="chain" id="PRO_5027038615" description="Exopolygalacturonase" evidence="16">
    <location>
        <begin position="24"/>
        <end position="392"/>
    </location>
</feature>
<dbReference type="InterPro" id="IPR000743">
    <property type="entry name" value="Glyco_hydro_28"/>
</dbReference>
<evidence type="ECO:0000256" key="13">
    <source>
        <dbReference type="ARBA" id="ARBA00083621"/>
    </source>
</evidence>
<evidence type="ECO:0000256" key="8">
    <source>
        <dbReference type="ARBA" id="ARBA00038933"/>
    </source>
</evidence>
<dbReference type="PANTHER" id="PTHR31375">
    <property type="match status" value="1"/>
</dbReference>
<dbReference type="SUPFAM" id="SSF51126">
    <property type="entry name" value="Pectin lyase-like"/>
    <property type="match status" value="1"/>
</dbReference>
<dbReference type="GO" id="GO:0071555">
    <property type="term" value="P:cell wall organization"/>
    <property type="evidence" value="ECO:0007669"/>
    <property type="project" value="UniProtKB-KW"/>
</dbReference>
<evidence type="ECO:0000256" key="12">
    <source>
        <dbReference type="ARBA" id="ARBA00068298"/>
    </source>
</evidence>
<dbReference type="RefSeq" id="XP_010927920.1">
    <property type="nucleotide sequence ID" value="XM_010929618.3"/>
</dbReference>
<dbReference type="InParanoid" id="A0A6I9RK66"/>
<evidence type="ECO:0000256" key="7">
    <source>
        <dbReference type="ARBA" id="ARBA00023316"/>
    </source>
</evidence>
<evidence type="ECO:0000313" key="18">
    <source>
        <dbReference type="RefSeq" id="XP_010927920.1"/>
    </source>
</evidence>
<evidence type="ECO:0000256" key="10">
    <source>
        <dbReference type="ARBA" id="ARBA00048766"/>
    </source>
</evidence>
<dbReference type="InterPro" id="IPR012334">
    <property type="entry name" value="Pectin_lyas_fold"/>
</dbReference>
<comment type="catalytic activity">
    <reaction evidence="10">
        <text>[(1-&gt;4)-alpha-D-galacturonosyl](n) + H2O = alpha-D-galacturonate + [(1-&gt;4)-alpha-D-galacturonosyl](n-1)</text>
        <dbReference type="Rhea" id="RHEA:14117"/>
        <dbReference type="Rhea" id="RHEA-COMP:14570"/>
        <dbReference type="Rhea" id="RHEA-COMP:14572"/>
        <dbReference type="ChEBI" id="CHEBI:15377"/>
        <dbReference type="ChEBI" id="CHEBI:58658"/>
        <dbReference type="ChEBI" id="CHEBI:140523"/>
        <dbReference type="EC" id="3.2.1.67"/>
    </reaction>
</comment>
<dbReference type="OrthoDB" id="187139at2759"/>
<evidence type="ECO:0000256" key="16">
    <source>
        <dbReference type="SAM" id="SignalP"/>
    </source>
</evidence>
<sequence>MAKLITLFLLKLFLFCFLPRSNAVYDVLNFGAKADGKTDSAQPFLKAWKAACRSSSPATLYVPAGSFLLSQASFNGPCKNTAIKFSIDGTIVAPSNYKKLGASGKWIEFNDVEGVTISGGKLDGRGADLWTCKHDGRSCPSGATSLTFSDSKNIVINGLSSINSELYHIVILGCQGVRVQGVYIEAAGNSPNTDGIHVQMSTGVSIVQATIRTGDDCVSIGPGTSNLWIERVFCGPGHGISIGSLGKEGEGLQEEGVKNVTVKSVMFANTQNGVRIKTWGTNVRGYVRGVVFFDAFMQNVQNPIIIDQNYCPGNKDCPDKNSRIGISDVKYKHIRGTSATKVAVNFDCSPSNPCNGIRLKNIKLTHENQRAKSSCKNAYGIATGSVIPPSCL</sequence>
<keyword evidence="16" id="KW-0732">Signal</keyword>
<evidence type="ECO:0000256" key="15">
    <source>
        <dbReference type="RuleBase" id="RU361169"/>
    </source>
</evidence>
<evidence type="ECO:0000256" key="4">
    <source>
        <dbReference type="ARBA" id="ARBA00022525"/>
    </source>
</evidence>
<comment type="subcellular location">
    <subcellularLocation>
        <location evidence="1">Secreted</location>
        <location evidence="1">Cell wall</location>
    </subcellularLocation>
</comment>
<dbReference type="AlphaFoldDB" id="A0A6I9RK66"/>
<comment type="function">
    <text evidence="11">May function in depolymerizing pectin during pollen development, germination, and tube growth. Acts as an exo-polygalacturonase.</text>
</comment>
<accession>A0A6I9RK66</accession>
<feature type="signal peptide" evidence="16">
    <location>
        <begin position="1"/>
        <end position="23"/>
    </location>
</feature>
<keyword evidence="6 15" id="KW-0326">Glycosidase</keyword>
<evidence type="ECO:0000256" key="6">
    <source>
        <dbReference type="ARBA" id="ARBA00023295"/>
    </source>
</evidence>
<dbReference type="Proteomes" id="UP000504607">
    <property type="component" value="Chromosome 8"/>
</dbReference>
<evidence type="ECO:0000256" key="2">
    <source>
        <dbReference type="ARBA" id="ARBA00008834"/>
    </source>
</evidence>
<evidence type="ECO:0000256" key="9">
    <source>
        <dbReference type="ARBA" id="ARBA00043142"/>
    </source>
</evidence>
<dbReference type="EC" id="3.2.1.67" evidence="8"/>
<evidence type="ECO:0000313" key="17">
    <source>
        <dbReference type="Proteomes" id="UP000504607"/>
    </source>
</evidence>
<dbReference type="PROSITE" id="PS00502">
    <property type="entry name" value="POLYGALACTURONASE"/>
    <property type="match status" value="1"/>
</dbReference>
<feature type="active site" evidence="14">
    <location>
        <position position="238"/>
    </location>
</feature>
<dbReference type="GO" id="GO:0005975">
    <property type="term" value="P:carbohydrate metabolic process"/>
    <property type="evidence" value="ECO:0007669"/>
    <property type="project" value="InterPro"/>
</dbReference>